<keyword evidence="6" id="KW-0418">Kinase</keyword>
<comment type="subcellular location">
    <subcellularLocation>
        <location evidence="1">Nucleus</location>
    </subcellularLocation>
</comment>
<dbReference type="Pfam" id="PF00069">
    <property type="entry name" value="Pkinase"/>
    <property type="match status" value="1"/>
</dbReference>
<dbReference type="FunFam" id="1.10.510.10:FF:000203">
    <property type="entry name" value="Cyclin-dependent kinase 9"/>
    <property type="match status" value="1"/>
</dbReference>
<dbReference type="GO" id="GO:0004693">
    <property type="term" value="F:cyclin-dependent protein serine/threonine kinase activity"/>
    <property type="evidence" value="ECO:0007669"/>
    <property type="project" value="TreeGrafter"/>
</dbReference>
<dbReference type="Proteomes" id="UP000827092">
    <property type="component" value="Unassembled WGS sequence"/>
</dbReference>
<dbReference type="AlphaFoldDB" id="A0AAV6UE61"/>
<evidence type="ECO:0000256" key="1">
    <source>
        <dbReference type="ARBA" id="ARBA00004123"/>
    </source>
</evidence>
<dbReference type="InterPro" id="IPR008271">
    <property type="entry name" value="Ser/Thr_kinase_AS"/>
</dbReference>
<dbReference type="PROSITE" id="PS50011">
    <property type="entry name" value="PROTEIN_KINASE_DOM"/>
    <property type="match status" value="1"/>
</dbReference>
<dbReference type="InterPro" id="IPR011009">
    <property type="entry name" value="Kinase-like_dom_sf"/>
</dbReference>
<dbReference type="GO" id="GO:0005524">
    <property type="term" value="F:ATP binding"/>
    <property type="evidence" value="ECO:0007669"/>
    <property type="project" value="UniProtKB-KW"/>
</dbReference>
<comment type="similarity">
    <text evidence="2">Belongs to the protein kinase superfamily. CMGC Ser/Thr protein kinase family. CDC2/CDKX subfamily.</text>
</comment>
<dbReference type="GO" id="GO:0008353">
    <property type="term" value="F:RNA polymerase II CTD heptapeptide repeat kinase activity"/>
    <property type="evidence" value="ECO:0007669"/>
    <property type="project" value="TreeGrafter"/>
</dbReference>
<keyword evidence="7" id="KW-0067">ATP-binding</keyword>
<organism evidence="10 11">
    <name type="scientific">Oedothorax gibbosus</name>
    <dbReference type="NCBI Taxonomy" id="931172"/>
    <lineage>
        <taxon>Eukaryota</taxon>
        <taxon>Metazoa</taxon>
        <taxon>Ecdysozoa</taxon>
        <taxon>Arthropoda</taxon>
        <taxon>Chelicerata</taxon>
        <taxon>Arachnida</taxon>
        <taxon>Araneae</taxon>
        <taxon>Araneomorphae</taxon>
        <taxon>Entelegynae</taxon>
        <taxon>Araneoidea</taxon>
        <taxon>Linyphiidae</taxon>
        <taxon>Erigoninae</taxon>
        <taxon>Oedothorax</taxon>
    </lineage>
</organism>
<dbReference type="PROSITE" id="PS00108">
    <property type="entry name" value="PROTEIN_KINASE_ST"/>
    <property type="match status" value="1"/>
</dbReference>
<dbReference type="InterPro" id="IPR000719">
    <property type="entry name" value="Prot_kinase_dom"/>
</dbReference>
<dbReference type="Gene3D" id="1.10.510.10">
    <property type="entry name" value="Transferase(Phosphotransferase) domain 1"/>
    <property type="match status" value="1"/>
</dbReference>
<protein>
    <recommendedName>
        <fullName evidence="9">Protein kinase domain-containing protein</fullName>
    </recommendedName>
</protein>
<keyword evidence="11" id="KW-1185">Reference proteome</keyword>
<sequence length="303" mass="34895">MFLKKVFKARHRVSKEIYALKKVEYFKHENKIPISVIREFRALSALKHKNIVQMSEVRITCGGSFANFVLEYCEFELAKLIDRQSLRFNLAEIKAILKQLFEGLSYLHEQNFIHRDIKPANVLINNAGELKIADFGLARQFPPPAGERTIYSPRVVTLWYRAPELLLGQKDYGTSVDMWAAGCLAAEMWTKTPILQGKGGPDQLNQIINLCGSITMDTFPGVVKIALFHKLRLPKHERRLQETLRSTVTNRHGLDLIDKLLTIDTETRADAKTALDHEFFKEEPLDCDLRKMLAHFEEQENQE</sequence>
<evidence type="ECO:0000256" key="5">
    <source>
        <dbReference type="ARBA" id="ARBA00022741"/>
    </source>
</evidence>
<keyword evidence="8" id="KW-0539">Nucleus</keyword>
<dbReference type="EMBL" id="JAFNEN010000479">
    <property type="protein sequence ID" value="KAG8182123.1"/>
    <property type="molecule type" value="Genomic_DNA"/>
</dbReference>
<name>A0AAV6UE61_9ARAC</name>
<evidence type="ECO:0000256" key="2">
    <source>
        <dbReference type="ARBA" id="ARBA00006485"/>
    </source>
</evidence>
<evidence type="ECO:0000256" key="8">
    <source>
        <dbReference type="ARBA" id="ARBA00023242"/>
    </source>
</evidence>
<keyword evidence="3" id="KW-0723">Serine/threonine-protein kinase</keyword>
<feature type="domain" description="Protein kinase" evidence="9">
    <location>
        <begin position="1"/>
        <end position="280"/>
    </location>
</feature>
<dbReference type="InterPro" id="IPR050108">
    <property type="entry name" value="CDK"/>
</dbReference>
<dbReference type="SUPFAM" id="SSF56112">
    <property type="entry name" value="Protein kinase-like (PK-like)"/>
    <property type="match status" value="1"/>
</dbReference>
<evidence type="ECO:0000256" key="7">
    <source>
        <dbReference type="ARBA" id="ARBA00022840"/>
    </source>
</evidence>
<dbReference type="SMART" id="SM00220">
    <property type="entry name" value="S_TKc"/>
    <property type="match status" value="1"/>
</dbReference>
<accession>A0AAV6UE61</accession>
<evidence type="ECO:0000313" key="10">
    <source>
        <dbReference type="EMBL" id="KAG8182123.1"/>
    </source>
</evidence>
<comment type="caution">
    <text evidence="10">The sequence shown here is derived from an EMBL/GenBank/DDBJ whole genome shotgun (WGS) entry which is preliminary data.</text>
</comment>
<evidence type="ECO:0000313" key="11">
    <source>
        <dbReference type="Proteomes" id="UP000827092"/>
    </source>
</evidence>
<gene>
    <name evidence="10" type="ORF">JTE90_002617</name>
</gene>
<reference evidence="10 11" key="1">
    <citation type="journal article" date="2022" name="Nat. Ecol. Evol.">
        <title>A masculinizing supergene underlies an exaggerated male reproductive morph in a spider.</title>
        <authorList>
            <person name="Hendrickx F."/>
            <person name="De Corte Z."/>
            <person name="Sonet G."/>
            <person name="Van Belleghem S.M."/>
            <person name="Kostlbacher S."/>
            <person name="Vangestel C."/>
        </authorList>
    </citation>
    <scope>NUCLEOTIDE SEQUENCE [LARGE SCALE GENOMIC DNA]</scope>
    <source>
        <strain evidence="10">W744_W776</strain>
    </source>
</reference>
<evidence type="ECO:0000256" key="4">
    <source>
        <dbReference type="ARBA" id="ARBA00022679"/>
    </source>
</evidence>
<proteinExistence type="inferred from homology"/>
<evidence type="ECO:0000256" key="6">
    <source>
        <dbReference type="ARBA" id="ARBA00022777"/>
    </source>
</evidence>
<dbReference type="PANTHER" id="PTHR24056">
    <property type="entry name" value="CELL DIVISION PROTEIN KINASE"/>
    <property type="match status" value="1"/>
</dbReference>
<keyword evidence="4" id="KW-0808">Transferase</keyword>
<dbReference type="PANTHER" id="PTHR24056:SF233">
    <property type="entry name" value="CYCLIN-DEPENDENT KINASE 9"/>
    <property type="match status" value="1"/>
</dbReference>
<keyword evidence="5" id="KW-0547">Nucleotide-binding</keyword>
<dbReference type="Gene3D" id="3.30.200.20">
    <property type="entry name" value="Phosphorylase Kinase, domain 1"/>
    <property type="match status" value="1"/>
</dbReference>
<dbReference type="GO" id="GO:0005634">
    <property type="term" value="C:nucleus"/>
    <property type="evidence" value="ECO:0007669"/>
    <property type="project" value="UniProtKB-SubCell"/>
</dbReference>
<evidence type="ECO:0000259" key="9">
    <source>
        <dbReference type="PROSITE" id="PS50011"/>
    </source>
</evidence>
<evidence type="ECO:0000256" key="3">
    <source>
        <dbReference type="ARBA" id="ARBA00022527"/>
    </source>
</evidence>